<organism evidence="5 6">
    <name type="scientific">Paenibacillus hemerocallicola</name>
    <dbReference type="NCBI Taxonomy" id="1172614"/>
    <lineage>
        <taxon>Bacteria</taxon>
        <taxon>Bacillati</taxon>
        <taxon>Bacillota</taxon>
        <taxon>Bacilli</taxon>
        <taxon>Bacillales</taxon>
        <taxon>Paenibacillaceae</taxon>
        <taxon>Paenibacillus</taxon>
    </lineage>
</organism>
<accession>A0A5C4SUR5</accession>
<dbReference type="AlphaFoldDB" id="A0A5C4SUR5"/>
<dbReference type="EMBL" id="VDCQ01000143">
    <property type="protein sequence ID" value="TNJ53409.1"/>
    <property type="molecule type" value="Genomic_DNA"/>
</dbReference>
<evidence type="ECO:0000313" key="5">
    <source>
        <dbReference type="EMBL" id="TNJ53409.1"/>
    </source>
</evidence>
<evidence type="ECO:0000256" key="1">
    <source>
        <dbReference type="ARBA" id="ARBA00023015"/>
    </source>
</evidence>
<evidence type="ECO:0000256" key="2">
    <source>
        <dbReference type="ARBA" id="ARBA00023125"/>
    </source>
</evidence>
<evidence type="ECO:0000256" key="3">
    <source>
        <dbReference type="ARBA" id="ARBA00023163"/>
    </source>
</evidence>
<dbReference type="InterPro" id="IPR020449">
    <property type="entry name" value="Tscrpt_reg_AraC-type_HTH"/>
</dbReference>
<dbReference type="InterPro" id="IPR018062">
    <property type="entry name" value="HTH_AraC-typ_CS"/>
</dbReference>
<dbReference type="Pfam" id="PF12833">
    <property type="entry name" value="HTH_18"/>
    <property type="match status" value="1"/>
</dbReference>
<evidence type="ECO:0000259" key="4">
    <source>
        <dbReference type="PROSITE" id="PS01124"/>
    </source>
</evidence>
<keyword evidence="6" id="KW-1185">Reference proteome</keyword>
<dbReference type="InterPro" id="IPR014710">
    <property type="entry name" value="RmlC-like_jellyroll"/>
</dbReference>
<dbReference type="OrthoDB" id="506156at2"/>
<feature type="domain" description="HTH araC/xylS-type" evidence="4">
    <location>
        <begin position="155"/>
        <end position="248"/>
    </location>
</feature>
<dbReference type="Pfam" id="PF02311">
    <property type="entry name" value="AraC_binding"/>
    <property type="match status" value="1"/>
</dbReference>
<dbReference type="Gene3D" id="1.10.10.60">
    <property type="entry name" value="Homeodomain-like"/>
    <property type="match status" value="2"/>
</dbReference>
<reference evidence="5 6" key="1">
    <citation type="submission" date="2019-05" db="EMBL/GenBank/DDBJ databases">
        <title>We sequenced the genome of Paenibacillus hemerocallicola KCTC 33185 for further insight into its adaptation and study the phylogeny of Paenibacillus.</title>
        <authorList>
            <person name="Narsing Rao M.P."/>
        </authorList>
    </citation>
    <scope>NUCLEOTIDE SEQUENCE [LARGE SCALE GENOMIC DNA]</scope>
    <source>
        <strain evidence="5 6">KCTC 33185</strain>
    </source>
</reference>
<dbReference type="GO" id="GO:0003700">
    <property type="term" value="F:DNA-binding transcription factor activity"/>
    <property type="evidence" value="ECO:0007669"/>
    <property type="project" value="InterPro"/>
</dbReference>
<dbReference type="PROSITE" id="PS01124">
    <property type="entry name" value="HTH_ARAC_FAMILY_2"/>
    <property type="match status" value="1"/>
</dbReference>
<dbReference type="InterPro" id="IPR037923">
    <property type="entry name" value="HTH-like"/>
</dbReference>
<dbReference type="PANTHER" id="PTHR43280:SF2">
    <property type="entry name" value="HTH-TYPE TRANSCRIPTIONAL REGULATOR EXSA"/>
    <property type="match status" value="1"/>
</dbReference>
<dbReference type="SUPFAM" id="SSF51215">
    <property type="entry name" value="Regulatory protein AraC"/>
    <property type="match status" value="1"/>
</dbReference>
<comment type="caution">
    <text evidence="5">The sequence shown here is derived from an EMBL/GenBank/DDBJ whole genome shotgun (WGS) entry which is preliminary data.</text>
</comment>
<name>A0A5C4SUR5_9BACL</name>
<dbReference type="SUPFAM" id="SSF46689">
    <property type="entry name" value="Homeodomain-like"/>
    <property type="match status" value="2"/>
</dbReference>
<proteinExistence type="predicted"/>
<dbReference type="Gene3D" id="2.60.120.10">
    <property type="entry name" value="Jelly Rolls"/>
    <property type="match status" value="1"/>
</dbReference>
<gene>
    <name evidence="5" type="ORF">FE784_40450</name>
</gene>
<keyword evidence="1" id="KW-0805">Transcription regulation</keyword>
<dbReference type="GO" id="GO:0043565">
    <property type="term" value="F:sequence-specific DNA binding"/>
    <property type="evidence" value="ECO:0007669"/>
    <property type="project" value="InterPro"/>
</dbReference>
<dbReference type="InterPro" id="IPR018060">
    <property type="entry name" value="HTH_AraC"/>
</dbReference>
<evidence type="ECO:0000313" key="6">
    <source>
        <dbReference type="Proteomes" id="UP000307943"/>
    </source>
</evidence>
<dbReference type="PROSITE" id="PS00041">
    <property type="entry name" value="HTH_ARAC_FAMILY_1"/>
    <property type="match status" value="1"/>
</dbReference>
<keyword evidence="2" id="KW-0238">DNA-binding</keyword>
<keyword evidence="3" id="KW-0804">Transcription</keyword>
<dbReference type="Proteomes" id="UP000307943">
    <property type="component" value="Unassembled WGS sequence"/>
</dbReference>
<sequence length="248" mass="28606">MNGSHFHPFYEIIYVRRGERRYFIKDHTYRITAGSLIFLNKNIVHRATSSTVPGHESYIIGFHKELLGSQHEPLLSGDHSPFLGFSPVLPLKDNDQLLIEGLFHKMKNELMNKRTEFLACIQGLLLEMIVYALRQMEEHAGSVDKKNAACHKKVTEIIRYLNQHYAEPLSLPLLAEHFQMNLYYLSRLFKKTTGFSLTEYISAIRIKEAQRLLSETPFKVTDIAYNVGFQNIAHFGKVFKAATGYTPR</sequence>
<dbReference type="PRINTS" id="PR00032">
    <property type="entry name" value="HTHARAC"/>
</dbReference>
<feature type="non-terminal residue" evidence="5">
    <location>
        <position position="248"/>
    </location>
</feature>
<dbReference type="SMART" id="SM00342">
    <property type="entry name" value="HTH_ARAC"/>
    <property type="match status" value="1"/>
</dbReference>
<protein>
    <submittedName>
        <fullName evidence="5">Helix-turn-helix domain-containing protein</fullName>
    </submittedName>
</protein>
<dbReference type="InterPro" id="IPR003313">
    <property type="entry name" value="AraC-bd"/>
</dbReference>
<dbReference type="InterPro" id="IPR009057">
    <property type="entry name" value="Homeodomain-like_sf"/>
</dbReference>
<dbReference type="PANTHER" id="PTHR43280">
    <property type="entry name" value="ARAC-FAMILY TRANSCRIPTIONAL REGULATOR"/>
    <property type="match status" value="1"/>
</dbReference>